<comment type="caution">
    <text evidence="4">The sequence shown here is derived from an EMBL/GenBank/DDBJ whole genome shotgun (WGS) entry which is preliminary data.</text>
</comment>
<dbReference type="PROSITE" id="PS51294">
    <property type="entry name" value="HTH_MYB"/>
    <property type="match status" value="1"/>
</dbReference>
<sequence>MSTIKNFGIEISVKNKDKQKTILEQRIPIEIKKGPWKVEEDELLIKHVEEYGPEIGIFLFQKNIFNAWENHVVFGG</sequence>
<dbReference type="Proteomes" id="UP000243975">
    <property type="component" value="Unassembled WGS sequence"/>
</dbReference>
<keyword evidence="4" id="KW-0238">DNA-binding</keyword>
<accession>A0A103D5B8</accession>
<comment type="subcellular location">
    <subcellularLocation>
        <location evidence="1">Nucleus</location>
    </subcellularLocation>
</comment>
<dbReference type="GO" id="GO:0005634">
    <property type="term" value="C:nucleus"/>
    <property type="evidence" value="ECO:0007669"/>
    <property type="project" value="UniProtKB-SubCell"/>
</dbReference>
<protein>
    <submittedName>
        <fullName evidence="4">Homeodomain-like protein</fullName>
    </submittedName>
</protein>
<keyword evidence="4" id="KW-0371">Homeobox</keyword>
<dbReference type="InterPro" id="IPR009057">
    <property type="entry name" value="Homeodomain-like_sf"/>
</dbReference>
<reference evidence="4 5" key="1">
    <citation type="journal article" date="2016" name="Sci. Rep.">
        <title>The genome sequence of the outbreeding globe artichoke constructed de novo incorporating a phase-aware low-pass sequencing strategy of F1 progeny.</title>
        <authorList>
            <person name="Scaglione D."/>
            <person name="Reyes-Chin-Wo S."/>
            <person name="Acquadro A."/>
            <person name="Froenicke L."/>
            <person name="Portis E."/>
            <person name="Beitel C."/>
            <person name="Tirone M."/>
            <person name="Mauro R."/>
            <person name="Lo Monaco A."/>
            <person name="Mauromicale G."/>
            <person name="Faccioli P."/>
            <person name="Cattivelli L."/>
            <person name="Rieseberg L."/>
            <person name="Michelmore R."/>
            <person name="Lanteri S."/>
        </authorList>
    </citation>
    <scope>NUCLEOTIDE SEQUENCE [LARGE SCALE GENOMIC DNA]</scope>
    <source>
        <strain evidence="4">2C</strain>
    </source>
</reference>
<dbReference type="EMBL" id="LEKV01012818">
    <property type="protein sequence ID" value="KVD98096.1"/>
    <property type="molecule type" value="Genomic_DNA"/>
</dbReference>
<name>A0A103D5B8_CYNCS</name>
<feature type="domain" description="HTH myb-type" evidence="3">
    <location>
        <begin position="30"/>
        <end position="53"/>
    </location>
</feature>
<dbReference type="InterPro" id="IPR017930">
    <property type="entry name" value="Myb_dom"/>
</dbReference>
<evidence type="ECO:0000259" key="3">
    <source>
        <dbReference type="PROSITE" id="PS51294"/>
    </source>
</evidence>
<dbReference type="Gramene" id="KVD98096">
    <property type="protein sequence ID" value="KVD98096"/>
    <property type="gene ID" value="Ccrd_024313"/>
</dbReference>
<gene>
    <name evidence="4" type="ORF">Ccrd_024313</name>
</gene>
<dbReference type="SUPFAM" id="SSF46689">
    <property type="entry name" value="Homeodomain-like"/>
    <property type="match status" value="1"/>
</dbReference>
<proteinExistence type="predicted"/>
<keyword evidence="2" id="KW-0539">Nucleus</keyword>
<evidence type="ECO:0000313" key="5">
    <source>
        <dbReference type="Proteomes" id="UP000243975"/>
    </source>
</evidence>
<evidence type="ECO:0000256" key="1">
    <source>
        <dbReference type="ARBA" id="ARBA00004123"/>
    </source>
</evidence>
<dbReference type="Gene3D" id="1.10.10.60">
    <property type="entry name" value="Homeodomain-like"/>
    <property type="match status" value="1"/>
</dbReference>
<evidence type="ECO:0000256" key="2">
    <source>
        <dbReference type="ARBA" id="ARBA00023242"/>
    </source>
</evidence>
<keyword evidence="5" id="KW-1185">Reference proteome</keyword>
<organism evidence="4 5">
    <name type="scientific">Cynara cardunculus var. scolymus</name>
    <name type="common">Globe artichoke</name>
    <name type="synonym">Cynara scolymus</name>
    <dbReference type="NCBI Taxonomy" id="59895"/>
    <lineage>
        <taxon>Eukaryota</taxon>
        <taxon>Viridiplantae</taxon>
        <taxon>Streptophyta</taxon>
        <taxon>Embryophyta</taxon>
        <taxon>Tracheophyta</taxon>
        <taxon>Spermatophyta</taxon>
        <taxon>Magnoliopsida</taxon>
        <taxon>eudicotyledons</taxon>
        <taxon>Gunneridae</taxon>
        <taxon>Pentapetalae</taxon>
        <taxon>asterids</taxon>
        <taxon>campanulids</taxon>
        <taxon>Asterales</taxon>
        <taxon>Asteraceae</taxon>
        <taxon>Carduoideae</taxon>
        <taxon>Cardueae</taxon>
        <taxon>Carduinae</taxon>
        <taxon>Cynara</taxon>
    </lineage>
</organism>
<evidence type="ECO:0000313" key="4">
    <source>
        <dbReference type="EMBL" id="KVD98096.1"/>
    </source>
</evidence>
<dbReference type="GO" id="GO:0003677">
    <property type="term" value="F:DNA binding"/>
    <property type="evidence" value="ECO:0007669"/>
    <property type="project" value="UniProtKB-KW"/>
</dbReference>
<dbReference type="AlphaFoldDB" id="A0A103D5B8"/>